<evidence type="ECO:0000313" key="9">
    <source>
        <dbReference type="Proteomes" id="UP000515211"/>
    </source>
</evidence>
<dbReference type="InterPro" id="IPR051953">
    <property type="entry name" value="Plant_SW-associated_TFs"/>
</dbReference>
<keyword evidence="5" id="KW-0804">Transcription</keyword>
<dbReference type="CDD" id="cd00167">
    <property type="entry name" value="SANT"/>
    <property type="match status" value="1"/>
</dbReference>
<accession>A0A9C6WTK9</accession>
<dbReference type="Proteomes" id="UP000515211">
    <property type="component" value="Chromosome 3"/>
</dbReference>
<sequence length="108" mass="12730">MGRHSYCYKQKLWKGLWSPKEDEKLLRHIIKYGHGCWSSVPKQAGLQRCSKSCRLRWINYLRPNLKCNMSHSVAKQNASTSEFRYHSLKNCAQVNGYETRILSTSEHR</sequence>
<feature type="domain" description="HTH myb-type" evidence="8">
    <location>
        <begin position="9"/>
        <end position="65"/>
    </location>
</feature>
<name>A0A9C6WTK9_ARADU</name>
<comment type="subcellular location">
    <subcellularLocation>
        <location evidence="1">Nucleus</location>
    </subcellularLocation>
</comment>
<evidence type="ECO:0000256" key="4">
    <source>
        <dbReference type="ARBA" id="ARBA00023125"/>
    </source>
</evidence>
<dbReference type="GO" id="GO:0003677">
    <property type="term" value="F:DNA binding"/>
    <property type="evidence" value="ECO:0007669"/>
    <property type="project" value="UniProtKB-KW"/>
</dbReference>
<dbReference type="PANTHER" id="PTHR47997:SF75">
    <property type="entry name" value="MYB DOMAIN PROTEIN 55"/>
    <property type="match status" value="1"/>
</dbReference>
<dbReference type="InterPro" id="IPR001005">
    <property type="entry name" value="SANT/Myb"/>
</dbReference>
<dbReference type="SUPFAM" id="SSF46689">
    <property type="entry name" value="Homeodomain-like"/>
    <property type="match status" value="1"/>
</dbReference>
<evidence type="ECO:0000259" key="8">
    <source>
        <dbReference type="PROSITE" id="PS51294"/>
    </source>
</evidence>
<feature type="domain" description="Myb-like" evidence="7">
    <location>
        <begin position="9"/>
        <end position="61"/>
    </location>
</feature>
<keyword evidence="9" id="KW-1185">Reference proteome</keyword>
<evidence type="ECO:0000256" key="3">
    <source>
        <dbReference type="ARBA" id="ARBA00023015"/>
    </source>
</evidence>
<dbReference type="RefSeq" id="XP_052114198.1">
    <property type="nucleotide sequence ID" value="XM_052258238.1"/>
</dbReference>
<evidence type="ECO:0000313" key="10">
    <source>
        <dbReference type="RefSeq" id="XP_052114198.1"/>
    </source>
</evidence>
<gene>
    <name evidence="10" type="primary">LOC110278510</name>
</gene>
<dbReference type="PANTHER" id="PTHR47997">
    <property type="entry name" value="MYB DOMAIN PROTEIN 55"/>
    <property type="match status" value="1"/>
</dbReference>
<evidence type="ECO:0000259" key="7">
    <source>
        <dbReference type="PROSITE" id="PS50090"/>
    </source>
</evidence>
<organism evidence="9 10">
    <name type="scientific">Arachis duranensis</name>
    <name type="common">Wild peanut</name>
    <dbReference type="NCBI Taxonomy" id="130453"/>
    <lineage>
        <taxon>Eukaryota</taxon>
        <taxon>Viridiplantae</taxon>
        <taxon>Streptophyta</taxon>
        <taxon>Embryophyta</taxon>
        <taxon>Tracheophyta</taxon>
        <taxon>Spermatophyta</taxon>
        <taxon>Magnoliopsida</taxon>
        <taxon>eudicotyledons</taxon>
        <taxon>Gunneridae</taxon>
        <taxon>Pentapetalae</taxon>
        <taxon>rosids</taxon>
        <taxon>fabids</taxon>
        <taxon>Fabales</taxon>
        <taxon>Fabaceae</taxon>
        <taxon>Papilionoideae</taxon>
        <taxon>50 kb inversion clade</taxon>
        <taxon>dalbergioids sensu lato</taxon>
        <taxon>Dalbergieae</taxon>
        <taxon>Pterocarpus clade</taxon>
        <taxon>Arachis</taxon>
    </lineage>
</organism>
<dbReference type="AlphaFoldDB" id="A0A9C6WTK9"/>
<evidence type="ECO:0000256" key="1">
    <source>
        <dbReference type="ARBA" id="ARBA00004123"/>
    </source>
</evidence>
<dbReference type="KEGG" id="adu:110278510"/>
<evidence type="ECO:0000256" key="2">
    <source>
        <dbReference type="ARBA" id="ARBA00022737"/>
    </source>
</evidence>
<dbReference type="InterPro" id="IPR017930">
    <property type="entry name" value="Myb_dom"/>
</dbReference>
<dbReference type="PROSITE" id="PS51294">
    <property type="entry name" value="HTH_MYB"/>
    <property type="match status" value="1"/>
</dbReference>
<dbReference type="Gene3D" id="1.10.10.60">
    <property type="entry name" value="Homeodomain-like"/>
    <property type="match status" value="1"/>
</dbReference>
<reference evidence="10" key="2">
    <citation type="submission" date="2025-08" db="UniProtKB">
        <authorList>
            <consortium name="RefSeq"/>
        </authorList>
    </citation>
    <scope>IDENTIFICATION</scope>
    <source>
        <tissue evidence="10">Whole plant</tissue>
    </source>
</reference>
<keyword evidence="6" id="KW-0539">Nucleus</keyword>
<keyword evidence="3" id="KW-0805">Transcription regulation</keyword>
<dbReference type="Pfam" id="PF00249">
    <property type="entry name" value="Myb_DNA-binding"/>
    <property type="match status" value="1"/>
</dbReference>
<dbReference type="GO" id="GO:0005634">
    <property type="term" value="C:nucleus"/>
    <property type="evidence" value="ECO:0007669"/>
    <property type="project" value="UniProtKB-SubCell"/>
</dbReference>
<proteinExistence type="predicted"/>
<keyword evidence="4" id="KW-0238">DNA-binding</keyword>
<protein>
    <submittedName>
        <fullName evidence="10">Transcription factor MYB61-like</fullName>
    </submittedName>
</protein>
<dbReference type="SMART" id="SM00717">
    <property type="entry name" value="SANT"/>
    <property type="match status" value="1"/>
</dbReference>
<dbReference type="FunFam" id="1.10.10.60:FF:000158">
    <property type="entry name" value="MYB transcription factor"/>
    <property type="match status" value="1"/>
</dbReference>
<dbReference type="InterPro" id="IPR009057">
    <property type="entry name" value="Homeodomain-like_sf"/>
</dbReference>
<dbReference type="PROSITE" id="PS50090">
    <property type="entry name" value="MYB_LIKE"/>
    <property type="match status" value="1"/>
</dbReference>
<dbReference type="GeneID" id="110278510"/>
<keyword evidence="2" id="KW-0677">Repeat</keyword>
<evidence type="ECO:0000256" key="6">
    <source>
        <dbReference type="ARBA" id="ARBA00023242"/>
    </source>
</evidence>
<evidence type="ECO:0000256" key="5">
    <source>
        <dbReference type="ARBA" id="ARBA00023163"/>
    </source>
</evidence>
<reference evidence="9" key="1">
    <citation type="journal article" date="2016" name="Nat. Genet.">
        <title>The genome sequences of Arachis duranensis and Arachis ipaensis, the diploid ancestors of cultivated peanut.</title>
        <authorList>
            <person name="Bertioli D.J."/>
            <person name="Cannon S.B."/>
            <person name="Froenicke L."/>
            <person name="Huang G."/>
            <person name="Farmer A.D."/>
            <person name="Cannon E.K."/>
            <person name="Liu X."/>
            <person name="Gao D."/>
            <person name="Clevenger J."/>
            <person name="Dash S."/>
            <person name="Ren L."/>
            <person name="Moretzsohn M.C."/>
            <person name="Shirasawa K."/>
            <person name="Huang W."/>
            <person name="Vidigal B."/>
            <person name="Abernathy B."/>
            <person name="Chu Y."/>
            <person name="Niederhuth C.E."/>
            <person name="Umale P."/>
            <person name="Araujo A.C."/>
            <person name="Kozik A."/>
            <person name="Kim K.D."/>
            <person name="Burow M.D."/>
            <person name="Varshney R.K."/>
            <person name="Wang X."/>
            <person name="Zhang X."/>
            <person name="Barkley N."/>
            <person name="Guimaraes P.M."/>
            <person name="Isobe S."/>
            <person name="Guo B."/>
            <person name="Liao B."/>
            <person name="Stalker H.T."/>
            <person name="Schmitz R.J."/>
            <person name="Scheffler B.E."/>
            <person name="Leal-Bertioli S.C."/>
            <person name="Xun X."/>
            <person name="Jackson S.A."/>
            <person name="Michelmore R."/>
            <person name="Ozias-Akins P."/>
        </authorList>
    </citation>
    <scope>NUCLEOTIDE SEQUENCE [LARGE SCALE GENOMIC DNA]</scope>
    <source>
        <strain evidence="9">cv. V14167</strain>
    </source>
</reference>